<dbReference type="InterPro" id="IPR002371">
    <property type="entry name" value="FlgK"/>
</dbReference>
<dbReference type="GO" id="GO:0005576">
    <property type="term" value="C:extracellular region"/>
    <property type="evidence" value="ECO:0007669"/>
    <property type="project" value="UniProtKB-SubCell"/>
</dbReference>
<keyword evidence="6" id="KW-0975">Bacterial flagellum</keyword>
<comment type="similarity">
    <text evidence="3">Belongs to the flagella basal body rod proteins family.</text>
</comment>
<dbReference type="InterPro" id="IPR053927">
    <property type="entry name" value="FlgK_helical"/>
</dbReference>
<keyword evidence="10" id="KW-0282">Flagellum</keyword>
<keyword evidence="5" id="KW-0964">Secreted</keyword>
<dbReference type="Pfam" id="PF22638">
    <property type="entry name" value="FlgK_D1"/>
    <property type="match status" value="1"/>
</dbReference>
<dbReference type="EMBL" id="UXAW01000036">
    <property type="protein sequence ID" value="VDC21872.1"/>
    <property type="molecule type" value="Genomic_DNA"/>
</dbReference>
<dbReference type="Pfam" id="PF06429">
    <property type="entry name" value="Flg_bbr_C"/>
    <property type="match status" value="1"/>
</dbReference>
<dbReference type="PANTHER" id="PTHR30033">
    <property type="entry name" value="FLAGELLAR HOOK-ASSOCIATED PROTEIN 1"/>
    <property type="match status" value="1"/>
</dbReference>
<dbReference type="Pfam" id="PF00460">
    <property type="entry name" value="Flg_bb_rod"/>
    <property type="match status" value="1"/>
</dbReference>
<protein>
    <recommendedName>
        <fullName evidence="4">Flagellar hook-associated protein 1</fullName>
    </recommendedName>
</protein>
<sequence>MSITSALNSALTGISATSRQAEAISSNVANATTPGYARRSVSLSALSLGGQGQGVRVVGITRHSDLYLINDRRSAQAAAGDSAVRAGFLSRLENILGDTEAAGSLVSRVHALDQALLEAASRPESEARLSAAVTAARALAEGLNFASDAIQAERLRADQNIASAVERLNTGLKQVQELNSVIASYSFSGRETAALMDQRQQIIDGIAAIVPLKEIPREGNQIALVTTGGAVLLDSSAVEIGFTAVHTIVPEMTIGSGGLYGLTINGKPMATTGPASLIQGGELGALFAVRDGLAVEGQALLDTMARDLIERFGDPAVDPSLATGEPGLFTDGGLAFDPALETGLASRIRLNAAPDPLQGGDLSRLRDGIGATGPGPAGNNTLLTALSGALNQSRSTGSALMPGSRTLPGLAADILSRVSSHRISADTEQSFTSARYAALGDLESAAGVNIDEEMQALLVIEKNFAANAKVIQAVDEMIRTLLGL</sequence>
<reference evidence="10 11" key="1">
    <citation type="submission" date="2018-11" db="EMBL/GenBank/DDBJ databases">
        <authorList>
            <person name="Criscuolo A."/>
        </authorList>
    </citation>
    <scope>NUCLEOTIDE SEQUENCE [LARGE SCALE GENOMIC DNA]</scope>
    <source>
        <strain evidence="10">ACIP111625</strain>
    </source>
</reference>
<dbReference type="GO" id="GO:0009425">
    <property type="term" value="C:bacterial-type flagellum basal body"/>
    <property type="evidence" value="ECO:0007669"/>
    <property type="project" value="UniProtKB-SubCell"/>
</dbReference>
<dbReference type="GO" id="GO:0044780">
    <property type="term" value="P:bacterial-type flagellum assembly"/>
    <property type="evidence" value="ECO:0007669"/>
    <property type="project" value="InterPro"/>
</dbReference>
<evidence type="ECO:0000259" key="7">
    <source>
        <dbReference type="Pfam" id="PF00460"/>
    </source>
</evidence>
<organism evidence="10 11">
    <name type="scientific">Pseudogemmobacter humi</name>
    <dbReference type="NCBI Taxonomy" id="2483812"/>
    <lineage>
        <taxon>Bacteria</taxon>
        <taxon>Pseudomonadati</taxon>
        <taxon>Pseudomonadota</taxon>
        <taxon>Alphaproteobacteria</taxon>
        <taxon>Rhodobacterales</taxon>
        <taxon>Paracoccaceae</taxon>
        <taxon>Pseudogemmobacter</taxon>
    </lineage>
</organism>
<evidence type="ECO:0000256" key="4">
    <source>
        <dbReference type="ARBA" id="ARBA00016244"/>
    </source>
</evidence>
<name>A0A3P5WLT5_9RHOB</name>
<evidence type="ECO:0000256" key="3">
    <source>
        <dbReference type="ARBA" id="ARBA00009677"/>
    </source>
</evidence>
<accession>A0A3P5WLT5</accession>
<keyword evidence="10" id="KW-0969">Cilium</keyword>
<evidence type="ECO:0000313" key="11">
    <source>
        <dbReference type="Proteomes" id="UP000277498"/>
    </source>
</evidence>
<dbReference type="PANTHER" id="PTHR30033:SF1">
    <property type="entry name" value="FLAGELLAR HOOK-ASSOCIATED PROTEIN 1"/>
    <property type="match status" value="1"/>
</dbReference>
<gene>
    <name evidence="10" type="primary">flgK</name>
    <name evidence="10" type="ORF">XINFAN_00652</name>
</gene>
<evidence type="ECO:0000259" key="8">
    <source>
        <dbReference type="Pfam" id="PF06429"/>
    </source>
</evidence>
<evidence type="ECO:0000256" key="1">
    <source>
        <dbReference type="ARBA" id="ARBA00004117"/>
    </source>
</evidence>
<feature type="domain" description="Flagellar hook-associated protein FlgK helical" evidence="9">
    <location>
        <begin position="89"/>
        <end position="312"/>
    </location>
</feature>
<dbReference type="Proteomes" id="UP000277498">
    <property type="component" value="Unassembled WGS sequence"/>
</dbReference>
<evidence type="ECO:0000256" key="5">
    <source>
        <dbReference type="ARBA" id="ARBA00022525"/>
    </source>
</evidence>
<keyword evidence="11" id="KW-1185">Reference proteome</keyword>
<keyword evidence="10" id="KW-0966">Cell projection</keyword>
<feature type="domain" description="Flagellar basal body rod protein N-terminal" evidence="7">
    <location>
        <begin position="7"/>
        <end position="36"/>
    </location>
</feature>
<dbReference type="OrthoDB" id="7181295at2"/>
<dbReference type="GO" id="GO:0005198">
    <property type="term" value="F:structural molecule activity"/>
    <property type="evidence" value="ECO:0007669"/>
    <property type="project" value="InterPro"/>
</dbReference>
<dbReference type="GO" id="GO:0009424">
    <property type="term" value="C:bacterial-type flagellum hook"/>
    <property type="evidence" value="ECO:0007669"/>
    <property type="project" value="InterPro"/>
</dbReference>
<dbReference type="AlphaFoldDB" id="A0A3P5WLT5"/>
<evidence type="ECO:0000256" key="2">
    <source>
        <dbReference type="ARBA" id="ARBA00004613"/>
    </source>
</evidence>
<proteinExistence type="inferred from homology"/>
<dbReference type="RefSeq" id="WP_124085088.1">
    <property type="nucleotide sequence ID" value="NZ_UXAW01000036.1"/>
</dbReference>
<dbReference type="InterPro" id="IPR001444">
    <property type="entry name" value="Flag_bb_rod_N"/>
</dbReference>
<evidence type="ECO:0000259" key="9">
    <source>
        <dbReference type="Pfam" id="PF22638"/>
    </source>
</evidence>
<dbReference type="NCBIfam" id="TIGR02492">
    <property type="entry name" value="flgK_ends"/>
    <property type="match status" value="1"/>
</dbReference>
<dbReference type="InterPro" id="IPR010930">
    <property type="entry name" value="Flg_bb/hook_C_dom"/>
</dbReference>
<evidence type="ECO:0000256" key="6">
    <source>
        <dbReference type="ARBA" id="ARBA00023143"/>
    </source>
</evidence>
<comment type="subcellular location">
    <subcellularLocation>
        <location evidence="1">Bacterial flagellum basal body</location>
    </subcellularLocation>
    <subcellularLocation>
        <location evidence="2">Secreted</location>
    </subcellularLocation>
</comment>
<evidence type="ECO:0000313" key="10">
    <source>
        <dbReference type="EMBL" id="VDC21872.1"/>
    </source>
</evidence>
<dbReference type="SUPFAM" id="SSF64518">
    <property type="entry name" value="Phase 1 flagellin"/>
    <property type="match status" value="1"/>
</dbReference>
<feature type="domain" description="Flagellar basal-body/hook protein C-terminal" evidence="8">
    <location>
        <begin position="445"/>
        <end position="484"/>
    </location>
</feature>